<dbReference type="EMBL" id="LT629754">
    <property type="protein sequence ID" value="SDT13904.1"/>
    <property type="molecule type" value="Genomic_DNA"/>
</dbReference>
<dbReference type="InterPro" id="IPR011110">
    <property type="entry name" value="Reg_prop"/>
</dbReference>
<evidence type="ECO:0000256" key="1">
    <source>
        <dbReference type="SAM" id="Coils"/>
    </source>
</evidence>
<keyword evidence="3" id="KW-0732">Signal</keyword>
<evidence type="ECO:0000259" key="4">
    <source>
        <dbReference type="SMART" id="SM00421"/>
    </source>
</evidence>
<feature type="domain" description="HTH luxR-type" evidence="4">
    <location>
        <begin position="873"/>
        <end position="930"/>
    </location>
</feature>
<evidence type="ECO:0000256" key="3">
    <source>
        <dbReference type="SAM" id="SignalP"/>
    </source>
</evidence>
<evidence type="ECO:0000313" key="5">
    <source>
        <dbReference type="EMBL" id="SDT13904.1"/>
    </source>
</evidence>
<name>A0ABY0UT13_9FLAO</name>
<keyword evidence="6" id="KW-1185">Reference proteome</keyword>
<dbReference type="Pfam" id="PF07494">
    <property type="entry name" value="Reg_prop"/>
    <property type="match status" value="1"/>
</dbReference>
<dbReference type="Gene3D" id="2.130.10.10">
    <property type="entry name" value="YVTN repeat-like/Quinoprotein amine dehydrogenase"/>
    <property type="match status" value="1"/>
</dbReference>
<dbReference type="InterPro" id="IPR013783">
    <property type="entry name" value="Ig-like_fold"/>
</dbReference>
<keyword evidence="1" id="KW-0175">Coiled coil</keyword>
<reference evidence="5 6" key="1">
    <citation type="submission" date="2016-10" db="EMBL/GenBank/DDBJ databases">
        <authorList>
            <person name="Varghese N."/>
            <person name="Submissions S."/>
        </authorList>
    </citation>
    <scope>NUCLEOTIDE SEQUENCE [LARGE SCALE GENOMIC DNA]</scope>
    <source>
        <strain evidence="5 6">MAR_2009_60</strain>
    </source>
</reference>
<dbReference type="Gene3D" id="1.10.10.10">
    <property type="entry name" value="Winged helix-like DNA-binding domain superfamily/Winged helix DNA-binding domain"/>
    <property type="match status" value="1"/>
</dbReference>
<dbReference type="InterPro" id="IPR011123">
    <property type="entry name" value="Y_Y_Y"/>
</dbReference>
<dbReference type="Pfam" id="PF07495">
    <property type="entry name" value="Y_Y_Y"/>
    <property type="match status" value="1"/>
</dbReference>
<feature type="transmembrane region" description="Helical" evidence="2">
    <location>
        <begin position="730"/>
        <end position="751"/>
    </location>
</feature>
<organism evidence="5 6">
    <name type="scientific">Maribacter dokdonensis</name>
    <dbReference type="NCBI Taxonomy" id="320912"/>
    <lineage>
        <taxon>Bacteria</taxon>
        <taxon>Pseudomonadati</taxon>
        <taxon>Bacteroidota</taxon>
        <taxon>Flavobacteriia</taxon>
        <taxon>Flavobacteriales</taxon>
        <taxon>Flavobacteriaceae</taxon>
        <taxon>Maribacter</taxon>
    </lineage>
</organism>
<gene>
    <name evidence="5" type="ORF">SAMN05192545_2854</name>
</gene>
<evidence type="ECO:0000256" key="2">
    <source>
        <dbReference type="SAM" id="Phobius"/>
    </source>
</evidence>
<keyword evidence="2" id="KW-1133">Transmembrane helix</keyword>
<feature type="signal peptide" evidence="3">
    <location>
        <begin position="1"/>
        <end position="19"/>
    </location>
</feature>
<accession>A0ABY0UT13</accession>
<keyword evidence="2" id="KW-0472">Membrane</keyword>
<dbReference type="Proteomes" id="UP000199574">
    <property type="component" value="Chromosome I"/>
</dbReference>
<dbReference type="SUPFAM" id="SSF46894">
    <property type="entry name" value="C-terminal effector domain of the bipartite response regulators"/>
    <property type="match status" value="1"/>
</dbReference>
<proteinExistence type="predicted"/>
<feature type="chain" id="PRO_5046131347" evidence="3">
    <location>
        <begin position="20"/>
        <end position="933"/>
    </location>
</feature>
<evidence type="ECO:0000313" key="6">
    <source>
        <dbReference type="Proteomes" id="UP000199574"/>
    </source>
</evidence>
<dbReference type="InterPro" id="IPR036388">
    <property type="entry name" value="WH-like_DNA-bd_sf"/>
</dbReference>
<dbReference type="SMART" id="SM00421">
    <property type="entry name" value="HTH_LUXR"/>
    <property type="match status" value="1"/>
</dbReference>
<protein>
    <submittedName>
        <fullName evidence="5">Regulatory protein, luxR family</fullName>
    </submittedName>
</protein>
<dbReference type="InterPro" id="IPR016032">
    <property type="entry name" value="Sig_transdc_resp-reg_C-effctor"/>
</dbReference>
<keyword evidence="2" id="KW-0812">Transmembrane</keyword>
<dbReference type="InterPro" id="IPR015943">
    <property type="entry name" value="WD40/YVTN_repeat-like_dom_sf"/>
</dbReference>
<dbReference type="Gene3D" id="2.60.40.10">
    <property type="entry name" value="Immunoglobulins"/>
    <property type="match status" value="1"/>
</dbReference>
<sequence>MVFKPLHFLFALLTVAVSAQELPPIQNYTPIEYEAGNQNWSFAQSQSKTMYIANNNGLLEFNGTSWKLYQSPYGTPVKSVLSIKARVYTGSYMEFGYWERNKLGVLTYTSLSSVIKNQLVEDEDFWNITGFKDWVLFQSLDKIYIYNSKTKLFEVFDTVTKRAKIFNVKNKLYFQSGERGLFTLSDGKLVLVSDHDIFKNEIIVGAFSVQDYMLVITETGRFFHFDNRELKEWKISAKVDLNATKVYSTLKLHDGSYVLGTISKGIFHLNKNGELIYHINQEKGLNNNTVLSLFEDADHNVWLGLDNGLSILNLNSPFKEYVDQLGTIGVVYAAKKIGKLLYLGTNQGLFYKNDDSQDFQMVEGTEGQVWMLKELQNTLFCGHHNGTYAINDAVATKISDFPGTWDIQEIKEYPNLLIQGNYKGLSILQFINGQWIFKNRIEGFDNSSRFFEFIDQNKILVNHDYKGVYNLELNTDYTRALNVGQIPSKGNGSSLMRFRNEIVYTTINGVFDYKPKKQDFIRDSLLSKKFFNAQDSIIGIVQSTNESKRLWGFSNNNIISVSSGNLTNNPEEIKISIPVFFRRSMGVLGFESVVHLEKENYLIGMSNGYVTLDLDKKHDRNYRIELNGISRTSYNSPKVSIPIVENKEFDYSENNISFSFHVAEYDKFTEVNYQYMLDGRYDQWSNWSTEPSIALENLAYGSYTLKVRAKVGNTPTLNEVSYSFVIKRPWYMSLWAFLSYVLMIILCSILIHRIYKSYYRKQQMQLIKENKKRLKRKKLKNQKKLVQVKNERLQELVDSKNRELAISTMSIIKKNEFLNAIKEKLKDLKDDAQVRSVIKTIDRNINNDDDWTFFENAFNNADKDFLKKVKEKHPELSSNDLRLCAYLRLNLSSKEIAPLLNISVRSVEVKRYRLRKKMNLSHDDGLTDYIINI</sequence>
<feature type="coiled-coil region" evidence="1">
    <location>
        <begin position="764"/>
        <end position="835"/>
    </location>
</feature>
<dbReference type="InterPro" id="IPR000792">
    <property type="entry name" value="Tscrpt_reg_LuxR_C"/>
</dbReference>